<dbReference type="EMBL" id="JAAARO010000004">
    <property type="protein sequence ID" value="KAF5749002.1"/>
    <property type="molecule type" value="Genomic_DNA"/>
</dbReference>
<dbReference type="Proteomes" id="UP000593562">
    <property type="component" value="Unassembled WGS sequence"/>
</dbReference>
<protein>
    <submittedName>
        <fullName evidence="1">Uncharacterized protein</fullName>
    </submittedName>
</protein>
<comment type="caution">
    <text evidence="1">The sequence shown here is derived from an EMBL/GenBank/DDBJ whole genome shotgun (WGS) entry which is preliminary data.</text>
</comment>
<organism evidence="1 2">
    <name type="scientific">Tripterygium wilfordii</name>
    <name type="common">Thunder God vine</name>
    <dbReference type="NCBI Taxonomy" id="458696"/>
    <lineage>
        <taxon>Eukaryota</taxon>
        <taxon>Viridiplantae</taxon>
        <taxon>Streptophyta</taxon>
        <taxon>Embryophyta</taxon>
        <taxon>Tracheophyta</taxon>
        <taxon>Spermatophyta</taxon>
        <taxon>Magnoliopsida</taxon>
        <taxon>eudicotyledons</taxon>
        <taxon>Gunneridae</taxon>
        <taxon>Pentapetalae</taxon>
        <taxon>rosids</taxon>
        <taxon>fabids</taxon>
        <taxon>Celastrales</taxon>
        <taxon>Celastraceae</taxon>
        <taxon>Tripterygium</taxon>
    </lineage>
</organism>
<accession>A0A7J7DRH5</accession>
<dbReference type="AlphaFoldDB" id="A0A7J7DRH5"/>
<evidence type="ECO:0000313" key="1">
    <source>
        <dbReference type="EMBL" id="KAF5749002.1"/>
    </source>
</evidence>
<name>A0A7J7DRH5_TRIWF</name>
<evidence type="ECO:0000313" key="2">
    <source>
        <dbReference type="Proteomes" id="UP000593562"/>
    </source>
</evidence>
<proteinExistence type="predicted"/>
<sequence length="155" mass="17311">MIVKGLRPTQDRVSEHDLIKKLEEDLSYSPKTVIDSCEFGEYKGVKMWTEAEADMESGGLSEEVESPKSVAMRGRRGKVHSQVLKIREEELHLGEDIGEGLYGKDGIGAVIRDCIDYNHHYNRSVRRPALDVVSLSRPILPSSPLSGKTPVRALH</sequence>
<gene>
    <name evidence="1" type="ORF">HS088_TW04G00963</name>
</gene>
<dbReference type="InParanoid" id="A0A7J7DRH5"/>
<reference evidence="1 2" key="1">
    <citation type="journal article" date="2020" name="Nat. Commun.">
        <title>Genome of Tripterygium wilfordii and identification of cytochrome P450 involved in triptolide biosynthesis.</title>
        <authorList>
            <person name="Tu L."/>
            <person name="Su P."/>
            <person name="Zhang Z."/>
            <person name="Gao L."/>
            <person name="Wang J."/>
            <person name="Hu T."/>
            <person name="Zhou J."/>
            <person name="Zhang Y."/>
            <person name="Zhao Y."/>
            <person name="Liu Y."/>
            <person name="Song Y."/>
            <person name="Tong Y."/>
            <person name="Lu Y."/>
            <person name="Yang J."/>
            <person name="Xu C."/>
            <person name="Jia M."/>
            <person name="Peters R.J."/>
            <person name="Huang L."/>
            <person name="Gao W."/>
        </authorList>
    </citation>
    <scope>NUCLEOTIDE SEQUENCE [LARGE SCALE GENOMIC DNA]</scope>
    <source>
        <strain evidence="2">cv. XIE 37</strain>
        <tissue evidence="1">Leaf</tissue>
    </source>
</reference>
<keyword evidence="2" id="KW-1185">Reference proteome</keyword>